<keyword evidence="2" id="KW-1185">Reference proteome</keyword>
<dbReference type="Proteomes" id="UP001357437">
    <property type="component" value="Unassembled WGS sequence"/>
</dbReference>
<evidence type="ECO:0000313" key="2">
    <source>
        <dbReference type="Proteomes" id="UP001357437"/>
    </source>
</evidence>
<sequence>MDTENNNEYDWGLIEKNIRRIYGNKAYRRITEDEWWRCKYLERRKKLKKQLALKRDFVVKPLLFPSFYDNPNTMVKKNRRNGQRGRWNIDRFSRRIYIKDLGSLDTVAHLLTKMSWHPHHSYIFALALYPGVTSQQLADHLGMTSSNHRMVFRRLNNDLYLVGWQFVSCQMGAQNKPWGWYLEKI</sequence>
<proteinExistence type="predicted"/>
<evidence type="ECO:0000313" key="1">
    <source>
        <dbReference type="EMBL" id="MEC3936319.1"/>
    </source>
</evidence>
<name>A0ABU6I419_9ENTR</name>
<gene>
    <name evidence="1" type="ORF">VOF76_09090</name>
</gene>
<organism evidence="1 2">
    <name type="scientific">Leclercia adecarboxylata</name>
    <dbReference type="NCBI Taxonomy" id="83655"/>
    <lineage>
        <taxon>Bacteria</taxon>
        <taxon>Pseudomonadati</taxon>
        <taxon>Pseudomonadota</taxon>
        <taxon>Gammaproteobacteria</taxon>
        <taxon>Enterobacterales</taxon>
        <taxon>Enterobacteriaceae</taxon>
        <taxon>Leclercia</taxon>
    </lineage>
</organism>
<dbReference type="EMBL" id="JAYMCU010000012">
    <property type="protein sequence ID" value="MEC3936319.1"/>
    <property type="molecule type" value="Genomic_DNA"/>
</dbReference>
<reference evidence="1 2" key="1">
    <citation type="submission" date="2024-01" db="EMBL/GenBank/DDBJ databases">
        <title>Comparative Genomics of Leclercia adecarboxylata Strains Isolated from Several Sources.</title>
        <authorList>
            <person name="Yescas-Zazueta V."/>
            <person name="Balbuena-Alonso M.G."/>
            <person name="Valencia D."/>
            <person name="Mendez-Pfeiffer P.A."/>
            <person name="Ballesteros-Monrreal M.G."/>
            <person name="Rocha-Gracia R.D.C."/>
            <person name="Barrios-Villa E."/>
        </authorList>
    </citation>
    <scope>NUCLEOTIDE SEQUENCE [LARGE SCALE GENOMIC DNA]</scope>
    <source>
        <strain evidence="1 2">33MEM</strain>
    </source>
</reference>
<accession>A0ABU6I419</accession>
<comment type="caution">
    <text evidence="1">The sequence shown here is derived from an EMBL/GenBank/DDBJ whole genome shotgun (WGS) entry which is preliminary data.</text>
</comment>
<protein>
    <submittedName>
        <fullName evidence="1">Uncharacterized protein</fullName>
    </submittedName>
</protein>
<dbReference type="RefSeq" id="WP_114385721.1">
    <property type="nucleotide sequence ID" value="NZ_CP042930.1"/>
</dbReference>